<dbReference type="InterPro" id="IPR016024">
    <property type="entry name" value="ARM-type_fold"/>
</dbReference>
<evidence type="ECO:0000256" key="8">
    <source>
        <dbReference type="ARBA" id="ARBA00060736"/>
    </source>
</evidence>
<evidence type="ECO:0000313" key="13">
    <source>
        <dbReference type="EMBL" id="RJE25673.1"/>
    </source>
</evidence>
<evidence type="ECO:0000259" key="12">
    <source>
        <dbReference type="PROSITE" id="PS50303"/>
    </source>
</evidence>
<feature type="repeat" description="Pumilio" evidence="10">
    <location>
        <begin position="708"/>
        <end position="743"/>
    </location>
</feature>
<dbReference type="Proteomes" id="UP000266188">
    <property type="component" value="Unassembled WGS sequence"/>
</dbReference>
<dbReference type="EMBL" id="MVGC01000041">
    <property type="protein sequence ID" value="RJE25673.1"/>
    <property type="molecule type" value="Genomic_DNA"/>
</dbReference>
<comment type="subcellular location">
    <subcellularLocation>
        <location evidence="1">Cytoplasm</location>
    </subcellularLocation>
</comment>
<feature type="region of interest" description="Disordered" evidence="11">
    <location>
        <begin position="821"/>
        <end position="906"/>
    </location>
</feature>
<dbReference type="GO" id="GO:0006364">
    <property type="term" value="P:rRNA processing"/>
    <property type="evidence" value="ECO:0007669"/>
    <property type="project" value="UniProtKB-KW"/>
</dbReference>
<feature type="repeat" description="Pumilio" evidence="10">
    <location>
        <begin position="492"/>
        <end position="527"/>
    </location>
</feature>
<feature type="compositionally biased region" description="Polar residues" evidence="11">
    <location>
        <begin position="255"/>
        <end position="266"/>
    </location>
</feature>
<comment type="similarity">
    <text evidence="8">Belongs to the PUF3 family.</text>
</comment>
<evidence type="ECO:0000256" key="3">
    <source>
        <dbReference type="ARBA" id="ARBA00022517"/>
    </source>
</evidence>
<feature type="region of interest" description="Disordered" evidence="11">
    <location>
        <begin position="237"/>
        <end position="271"/>
    </location>
</feature>
<evidence type="ECO:0000256" key="5">
    <source>
        <dbReference type="ARBA" id="ARBA00022737"/>
    </source>
</evidence>
<keyword evidence="14" id="KW-1185">Reference proteome</keyword>
<sequence>MAANATTVHNVRSNRTSGMNERSRMSHKSFGGGKTGWNSNIWGDNNLGNGFAEDQNIGDNTFEAKSGSGSLLSTSESDGWSGRPQIPWSTVGPASSLSFGQHAVGPTPVQSRPNDRSAPALSEPTDTTSYFKLPRSSGGGSSSAAGTHKPFLTGADGISPGDGMSFGFSGFKNGESRRSMNTTAFGGTPMGPGLAMKGGFSGAFDSYRSDEMGGSMMMPHLTHGGADMSQPLARGSYAHVSQNSASFPQRPAHSATASFHSESQGFDSRYGGGSMDIGAGLSKLQINEGGGFPAQSTAQRPPFLSHASYDASFNRLKYTNTNEDGGFPTVAGYGVENTPDLPLPYRINKSQVGDFDPITPSEFAPMGSPFYTVDNSAAAGLHYRNGSGRLSDGQAAALERKLRGFQEQDYIQPANPLQRLQFSQAYDLAGYQAARLNALSGFYPVAHLGGLGAAAMLSRSHRDHDPAQVVRSPLLEEFRANSKGNKRYELKDIYNHVVEFSGDQHGSRFIQQKLETANSDEKEQVFREIQPNCLQLMTDVFGNYVVQKLFEHGNQTQKKILANQMKGHVLALSTQMYGCRVVQKALEHILTDQQASMVKELENHVLKCVRDQNGNHVIQKAIERVPSQYVQFIINAFKGQVNRLAAHPYGCRVIQRMLEHCEEVDRESILGELHACTATLIPDQFGNYVIQHVIENGEEKDRSRMIEVVMSQLLMFSKHKFASNVVEKSIEFGEETPRRQIIHVLTSPNERGESPLLGLMRDQYGNYVIQKVLGQLKGAERDALVDQIKPLLSQLKKFSYGKQIVAIEKLIFDPTSVSNVVHGPSSTTPPNSHKSSPQPSKRPLNSIENCRAPLVGAAPPTPPPTDNQSNAESTADTKCAKSTVTSVSTPEADDTGAHASVEVAGI</sequence>
<evidence type="ECO:0000256" key="6">
    <source>
        <dbReference type="ARBA" id="ARBA00022884"/>
    </source>
</evidence>
<feature type="compositionally biased region" description="Polar residues" evidence="11">
    <location>
        <begin position="821"/>
        <end position="839"/>
    </location>
</feature>
<protein>
    <recommendedName>
        <fullName evidence="9">Pumilio homology domain family member 3</fullName>
    </recommendedName>
</protein>
<evidence type="ECO:0000256" key="7">
    <source>
        <dbReference type="ARBA" id="ARBA00024893"/>
    </source>
</evidence>
<feature type="domain" description="PUM-HD" evidence="12">
    <location>
        <begin position="470"/>
        <end position="812"/>
    </location>
</feature>
<comment type="function">
    <text evidence="7">RNA-binding nucleolar protein required for pre-rRNA processing. Involved in production of 18S rRNA and assembly of small ribosomal subunit.</text>
</comment>
<dbReference type="PROSITE" id="PS50303">
    <property type="entry name" value="PUM_HD"/>
    <property type="match status" value="1"/>
</dbReference>
<feature type="compositionally biased region" description="Polar residues" evidence="11">
    <location>
        <begin position="866"/>
        <end position="889"/>
    </location>
</feature>
<dbReference type="CDD" id="cd07920">
    <property type="entry name" value="Pumilio"/>
    <property type="match status" value="1"/>
</dbReference>
<reference evidence="14" key="1">
    <citation type="submission" date="2017-02" db="EMBL/GenBank/DDBJ databases">
        <authorList>
            <person name="Tafer H."/>
            <person name="Lopandic K."/>
        </authorList>
    </citation>
    <scope>NUCLEOTIDE SEQUENCE [LARGE SCALE GENOMIC DNA]</scope>
    <source>
        <strain evidence="14">CBS 366.77</strain>
    </source>
</reference>
<dbReference type="PROSITE" id="PS50302">
    <property type="entry name" value="PUM"/>
    <property type="match status" value="8"/>
</dbReference>
<feature type="repeat" description="Pumilio" evidence="10">
    <location>
        <begin position="672"/>
        <end position="707"/>
    </location>
</feature>
<feature type="compositionally biased region" description="Low complexity" evidence="11">
    <location>
        <begin position="66"/>
        <end position="77"/>
    </location>
</feature>
<dbReference type="GO" id="GO:0003730">
    <property type="term" value="F:mRNA 3'-UTR binding"/>
    <property type="evidence" value="ECO:0007669"/>
    <property type="project" value="TreeGrafter"/>
</dbReference>
<name>A0A3A2ZTM2_9EURO</name>
<feature type="repeat" description="Pumilio" evidence="10">
    <location>
        <begin position="636"/>
        <end position="671"/>
    </location>
</feature>
<evidence type="ECO:0000313" key="14">
    <source>
        <dbReference type="Proteomes" id="UP000266188"/>
    </source>
</evidence>
<organism evidence="13 14">
    <name type="scientific">Aspergillus sclerotialis</name>
    <dbReference type="NCBI Taxonomy" id="2070753"/>
    <lineage>
        <taxon>Eukaryota</taxon>
        <taxon>Fungi</taxon>
        <taxon>Dikarya</taxon>
        <taxon>Ascomycota</taxon>
        <taxon>Pezizomycotina</taxon>
        <taxon>Eurotiomycetes</taxon>
        <taxon>Eurotiomycetidae</taxon>
        <taxon>Eurotiales</taxon>
        <taxon>Aspergillaceae</taxon>
        <taxon>Aspergillus</taxon>
        <taxon>Aspergillus subgen. Polypaecilum</taxon>
    </lineage>
</organism>
<dbReference type="SUPFAM" id="SSF48371">
    <property type="entry name" value="ARM repeat"/>
    <property type="match status" value="1"/>
</dbReference>
<keyword evidence="4" id="KW-0698">rRNA processing</keyword>
<feature type="region of interest" description="Disordered" evidence="11">
    <location>
        <begin position="1"/>
        <end position="32"/>
    </location>
</feature>
<evidence type="ECO:0000256" key="1">
    <source>
        <dbReference type="ARBA" id="ARBA00004496"/>
    </source>
</evidence>
<gene>
    <name evidence="13" type="ORF">PHISCL_02000</name>
</gene>
<dbReference type="Pfam" id="PF00806">
    <property type="entry name" value="PUF"/>
    <property type="match status" value="8"/>
</dbReference>
<evidence type="ECO:0000256" key="11">
    <source>
        <dbReference type="SAM" id="MobiDB-lite"/>
    </source>
</evidence>
<dbReference type="InterPro" id="IPR011989">
    <property type="entry name" value="ARM-like"/>
</dbReference>
<feature type="repeat" description="Pumilio" evidence="10">
    <location>
        <begin position="564"/>
        <end position="599"/>
    </location>
</feature>
<dbReference type="STRING" id="2070753.A0A3A2ZTM2"/>
<dbReference type="PANTHER" id="PTHR12537">
    <property type="entry name" value="RNA BINDING PROTEIN PUMILIO-RELATED"/>
    <property type="match status" value="1"/>
</dbReference>
<dbReference type="InterPro" id="IPR033712">
    <property type="entry name" value="Pumilio_RNA-bd"/>
</dbReference>
<feature type="repeat" description="Pumilio" evidence="10">
    <location>
        <begin position="528"/>
        <end position="563"/>
    </location>
</feature>
<dbReference type="GO" id="GO:0005737">
    <property type="term" value="C:cytoplasm"/>
    <property type="evidence" value="ECO:0007669"/>
    <property type="project" value="UniProtKB-SubCell"/>
</dbReference>
<dbReference type="Gene3D" id="1.25.10.10">
    <property type="entry name" value="Leucine-rich Repeat Variant"/>
    <property type="match status" value="1"/>
</dbReference>
<dbReference type="PANTHER" id="PTHR12537:SF12">
    <property type="entry name" value="MATERNAL PROTEIN PUMILIO"/>
    <property type="match status" value="1"/>
</dbReference>
<evidence type="ECO:0000256" key="10">
    <source>
        <dbReference type="PROSITE-ProRule" id="PRU00317"/>
    </source>
</evidence>
<evidence type="ECO:0000256" key="2">
    <source>
        <dbReference type="ARBA" id="ARBA00022490"/>
    </source>
</evidence>
<proteinExistence type="inferred from homology"/>
<dbReference type="InterPro" id="IPR033133">
    <property type="entry name" value="PUM-HD"/>
</dbReference>
<feature type="region of interest" description="Disordered" evidence="11">
    <location>
        <begin position="58"/>
        <end position="152"/>
    </location>
</feature>
<keyword evidence="2" id="KW-0963">Cytoplasm</keyword>
<comment type="caution">
    <text evidence="13">The sequence shown here is derived from an EMBL/GenBank/DDBJ whole genome shotgun (WGS) entry which is preliminary data.</text>
</comment>
<feature type="repeat" description="Pumilio" evidence="10">
    <location>
        <begin position="750"/>
        <end position="786"/>
    </location>
</feature>
<dbReference type="GO" id="GO:0000288">
    <property type="term" value="P:nuclear-transcribed mRNA catabolic process, deadenylation-dependent decay"/>
    <property type="evidence" value="ECO:0007669"/>
    <property type="project" value="TreeGrafter"/>
</dbReference>
<accession>A0A3A2ZTM2</accession>
<dbReference type="OrthoDB" id="668540at2759"/>
<evidence type="ECO:0000256" key="4">
    <source>
        <dbReference type="ARBA" id="ARBA00022552"/>
    </source>
</evidence>
<dbReference type="InterPro" id="IPR001313">
    <property type="entry name" value="Pumilio_RNA-bd_rpt"/>
</dbReference>
<feature type="compositionally biased region" description="Polar residues" evidence="11">
    <location>
        <begin position="1"/>
        <end position="20"/>
    </location>
</feature>
<keyword evidence="5" id="KW-0677">Repeat</keyword>
<keyword evidence="3" id="KW-0690">Ribosome biogenesis</keyword>
<dbReference type="AlphaFoldDB" id="A0A3A2ZTM2"/>
<dbReference type="SMART" id="SM00025">
    <property type="entry name" value="Pumilio"/>
    <property type="match status" value="8"/>
</dbReference>
<dbReference type="FunFam" id="1.25.10.10:FF:000004">
    <property type="entry name" value="Pumilio homolog 1 isoform 2"/>
    <property type="match status" value="1"/>
</dbReference>
<keyword evidence="6" id="KW-0694">RNA-binding</keyword>
<evidence type="ECO:0000256" key="9">
    <source>
        <dbReference type="ARBA" id="ARBA00081811"/>
    </source>
</evidence>
<feature type="repeat" description="Pumilio" evidence="10">
    <location>
        <begin position="600"/>
        <end position="635"/>
    </location>
</feature>